<keyword evidence="1" id="KW-0175">Coiled coil</keyword>
<reference evidence="2 3" key="2">
    <citation type="submission" date="2016-08" db="EMBL/GenBank/DDBJ databases">
        <title>Pervasive Adenine N6-methylation of Active Genes in Fungi.</title>
        <authorList>
            <consortium name="DOE Joint Genome Institute"/>
            <person name="Mondo S.J."/>
            <person name="Dannebaum R.O."/>
            <person name="Kuo R.C."/>
            <person name="Labutti K."/>
            <person name="Haridas S."/>
            <person name="Kuo A."/>
            <person name="Salamov A."/>
            <person name="Ahrendt S.R."/>
            <person name="Lipzen A."/>
            <person name="Sullivan W."/>
            <person name="Andreopoulos W.B."/>
            <person name="Clum A."/>
            <person name="Lindquist E."/>
            <person name="Daum C."/>
            <person name="Ramamoorthy G.K."/>
            <person name="Gryganskyi A."/>
            <person name="Culley D."/>
            <person name="Magnuson J.K."/>
            <person name="James T.Y."/>
            <person name="O'Malley M.A."/>
            <person name="Stajich J.E."/>
            <person name="Spatafora J.W."/>
            <person name="Visel A."/>
            <person name="Grigoriev I.V."/>
        </authorList>
    </citation>
    <scope>NUCLEOTIDE SEQUENCE [LARGE SCALE GENOMIC DNA]</scope>
    <source>
        <strain evidence="3">finn</strain>
    </source>
</reference>
<gene>
    <name evidence="2" type="ORF">BCR36DRAFT_303949</name>
</gene>
<dbReference type="AlphaFoldDB" id="A0A1Y1UYN1"/>
<feature type="coiled-coil region" evidence="1">
    <location>
        <begin position="81"/>
        <end position="178"/>
    </location>
</feature>
<dbReference type="STRING" id="1754191.A0A1Y1UYN1"/>
<accession>A0A1Y1UYN1</accession>
<dbReference type="OrthoDB" id="10509175at2759"/>
<evidence type="ECO:0000313" key="2">
    <source>
        <dbReference type="EMBL" id="ORX43432.1"/>
    </source>
</evidence>
<protein>
    <submittedName>
        <fullName evidence="2">Uncharacterized protein</fullName>
    </submittedName>
</protein>
<evidence type="ECO:0000313" key="3">
    <source>
        <dbReference type="Proteomes" id="UP000193719"/>
    </source>
</evidence>
<evidence type="ECO:0000256" key="1">
    <source>
        <dbReference type="SAM" id="Coils"/>
    </source>
</evidence>
<reference evidence="2 3" key="1">
    <citation type="submission" date="2016-08" db="EMBL/GenBank/DDBJ databases">
        <title>Genomes of anaerobic fungi encode conserved fungal cellulosomes for biomass hydrolysis.</title>
        <authorList>
            <consortium name="DOE Joint Genome Institute"/>
            <person name="Haitjema C.H."/>
            <person name="Gilmore S.P."/>
            <person name="Henske J.K."/>
            <person name="Solomon K.V."/>
            <person name="De Groot R."/>
            <person name="Kuo A."/>
            <person name="Mondo S.J."/>
            <person name="Salamov A.A."/>
            <person name="Labutti K."/>
            <person name="Zhao Z."/>
            <person name="Chiniquy J."/>
            <person name="Barry K."/>
            <person name="Brewer H.M."/>
            <person name="Purvine S.O."/>
            <person name="Wright A.T."/>
            <person name="Boxma B."/>
            <person name="Van Alen T."/>
            <person name="Hackstein J.H."/>
            <person name="Baker S.E."/>
            <person name="Grigoriev I.V."/>
            <person name="O'Malley M.A."/>
        </authorList>
    </citation>
    <scope>NUCLEOTIDE SEQUENCE [LARGE SCALE GENOMIC DNA]</scope>
    <source>
        <strain evidence="3">finn</strain>
    </source>
</reference>
<proteinExistence type="predicted"/>
<dbReference type="Proteomes" id="UP000193719">
    <property type="component" value="Unassembled WGS sequence"/>
</dbReference>
<dbReference type="EMBL" id="MCFH01000053">
    <property type="protein sequence ID" value="ORX43432.1"/>
    <property type="molecule type" value="Genomic_DNA"/>
</dbReference>
<sequence length="328" mass="38939">MAYVRELIRRMKLKDKEHYLPLDQEIEYIKGILSKNGYIDSEFYRLYADRLNTIGWLNEYALDDSFDKPKEEAVLKEMSEIEKRDKMIEELQKQLNEKNTQIEQMNQHIEEISKQNDELQTTLTERNNDVEQKNNTIEEKTTKINEMTKEIEENNENIKNLQEKYSKQNEAFKSFKNDVTEQLHFIETMMKKDMVKIDNIDKYATSSNDDDDKEKEKENCVSNDELNSISNIQEKIYKLSSDSNLADTYNKVENYVKRLIKELKKSKEQNYIYKSQIAQNDKINAILNEKIYQYSEKACMESNAVTVTNKSKNNSKNDLNKKKKFIPS</sequence>
<name>A0A1Y1UYN1_9FUNG</name>
<organism evidence="2 3">
    <name type="scientific">Piromyces finnis</name>
    <dbReference type="NCBI Taxonomy" id="1754191"/>
    <lineage>
        <taxon>Eukaryota</taxon>
        <taxon>Fungi</taxon>
        <taxon>Fungi incertae sedis</taxon>
        <taxon>Chytridiomycota</taxon>
        <taxon>Chytridiomycota incertae sedis</taxon>
        <taxon>Neocallimastigomycetes</taxon>
        <taxon>Neocallimastigales</taxon>
        <taxon>Neocallimastigaceae</taxon>
        <taxon>Piromyces</taxon>
    </lineage>
</organism>
<keyword evidence="3" id="KW-1185">Reference proteome</keyword>
<comment type="caution">
    <text evidence="2">The sequence shown here is derived from an EMBL/GenBank/DDBJ whole genome shotgun (WGS) entry which is preliminary data.</text>
</comment>
<dbReference type="Gene3D" id="1.10.287.950">
    <property type="entry name" value="Methyl-accepting chemotaxis protein"/>
    <property type="match status" value="1"/>
</dbReference>